<gene>
    <name evidence="1" type="ORF">Ppb6_00469</name>
</gene>
<dbReference type="AlphaFoldDB" id="A0A1C0U892"/>
<evidence type="ECO:0000313" key="1">
    <source>
        <dbReference type="EMBL" id="OCQ54158.1"/>
    </source>
</evidence>
<sequence length="130" mass="14239">MYSGIQAGVPGYIGSGTGLSGHFAAANTEVEKSAPIDTHITHTGQRRIRPISCLTRLMNVFSVFIGDSDGDCSPVGILKIFILCDNPVPARLHWPFKGTPSSNDYFLHRVIRAGHHYRLHLYKSIAGTYV</sequence>
<organism evidence="1 2">
    <name type="scientific">Photorhabdus australis subsp. thailandensis</name>
    <dbReference type="NCBI Taxonomy" id="2805096"/>
    <lineage>
        <taxon>Bacteria</taxon>
        <taxon>Pseudomonadati</taxon>
        <taxon>Pseudomonadota</taxon>
        <taxon>Gammaproteobacteria</taxon>
        <taxon>Enterobacterales</taxon>
        <taxon>Morganellaceae</taxon>
        <taxon>Photorhabdus</taxon>
    </lineage>
</organism>
<proteinExistence type="predicted"/>
<dbReference type="Proteomes" id="UP000093476">
    <property type="component" value="Unassembled WGS sequence"/>
</dbReference>
<protein>
    <submittedName>
        <fullName evidence="1">Uncharacterized protein</fullName>
    </submittedName>
</protein>
<accession>A0A1C0U892</accession>
<dbReference type="EMBL" id="LOMY01000018">
    <property type="protein sequence ID" value="OCQ54158.1"/>
    <property type="molecule type" value="Genomic_DNA"/>
</dbReference>
<reference evidence="1 2" key="1">
    <citation type="submission" date="2015-12" db="EMBL/GenBank/DDBJ databases">
        <title>Genome comparisons provide insights into the role of secondary metabolites in the pathogenic phase of the Photorhabdus life cycle.</title>
        <authorList>
            <person name="Tobias N.J."/>
            <person name="Mishra B."/>
            <person name="Gupta D.K."/>
            <person name="Thines M."/>
            <person name="Stinear T.P."/>
            <person name="Bode H.B."/>
        </authorList>
    </citation>
    <scope>NUCLEOTIDE SEQUENCE [LARGE SCALE GENOMIC DNA]</scope>
    <source>
        <strain evidence="1 2">PB68.1</strain>
    </source>
</reference>
<name>A0A1C0U892_9GAMM</name>
<evidence type="ECO:0000313" key="2">
    <source>
        <dbReference type="Proteomes" id="UP000093476"/>
    </source>
</evidence>
<comment type="caution">
    <text evidence="1">The sequence shown here is derived from an EMBL/GenBank/DDBJ whole genome shotgun (WGS) entry which is preliminary data.</text>
</comment>
<keyword evidence="2" id="KW-1185">Reference proteome</keyword>